<dbReference type="AlphaFoldDB" id="A0AAF5Q4W9"/>
<reference evidence="3" key="1">
    <citation type="submission" date="2015-03" db="EMBL/GenBank/DDBJ databases">
        <title>Wuchereria bancrofti Genome Sequencing Papua New Guinea Strain.</title>
        <authorList>
            <person name="Small S.T."/>
            <person name="Serre D."/>
            <person name="Zimmerman P.A."/>
        </authorList>
    </citation>
    <scope>NUCLEOTIDE SEQUENCE [LARGE SCALE GENOMIC DNA]</scope>
    <source>
        <strain evidence="3">pt0022</strain>
    </source>
</reference>
<protein>
    <recommendedName>
        <fullName evidence="2">Ground-like domain-containing protein</fullName>
    </recommendedName>
</protein>
<reference evidence="4" key="3">
    <citation type="submission" date="2024-02" db="UniProtKB">
        <authorList>
            <consortium name="WormBaseParasite"/>
        </authorList>
    </citation>
    <scope>IDENTIFICATION</scope>
    <source>
        <strain evidence="4">pt0022</strain>
    </source>
</reference>
<feature type="region of interest" description="Disordered" evidence="1">
    <location>
        <begin position="259"/>
        <end position="283"/>
    </location>
</feature>
<dbReference type="Pfam" id="PF04155">
    <property type="entry name" value="Ground-like"/>
    <property type="match status" value="1"/>
</dbReference>
<dbReference type="InterPro" id="IPR007284">
    <property type="entry name" value="Ground-like_dom"/>
</dbReference>
<dbReference type="WBParaSite" id="mrna-Wban_10107">
    <property type="protein sequence ID" value="mrna-Wban_10107"/>
    <property type="gene ID" value="Wban_10107"/>
</dbReference>
<proteinExistence type="predicted"/>
<accession>A0AAF5Q4W9</accession>
<dbReference type="Proteomes" id="UP000093561">
    <property type="component" value="Unassembled WGS sequence"/>
</dbReference>
<feature type="compositionally biased region" description="Polar residues" evidence="1">
    <location>
        <begin position="264"/>
        <end position="283"/>
    </location>
</feature>
<evidence type="ECO:0000259" key="2">
    <source>
        <dbReference type="Pfam" id="PF04155"/>
    </source>
</evidence>
<feature type="region of interest" description="Disordered" evidence="1">
    <location>
        <begin position="215"/>
        <end position="245"/>
    </location>
</feature>
<reference evidence="3" key="2">
    <citation type="journal article" date="2016" name="Mol. Ecol.">
        <title>Population genomics of the filarial nematode parasite Wuchereria bancrofti from mosquitoes.</title>
        <authorList>
            <person name="Small S.T."/>
            <person name="Reimer L.J."/>
            <person name="Tisch D.J."/>
            <person name="King C.L."/>
            <person name="Christensen B.M."/>
            <person name="Siba P.M."/>
            <person name="Kazura J.W."/>
            <person name="Serre D."/>
            <person name="Zimmerman P.A."/>
        </authorList>
    </citation>
    <scope>NUCLEOTIDE SEQUENCE</scope>
    <source>
        <strain evidence="3">pt0022</strain>
    </source>
</reference>
<evidence type="ECO:0000256" key="1">
    <source>
        <dbReference type="SAM" id="MobiDB-lite"/>
    </source>
</evidence>
<feature type="domain" description="Ground-like" evidence="2">
    <location>
        <begin position="358"/>
        <end position="431"/>
    </location>
</feature>
<name>A0AAF5Q4W9_WUCBA</name>
<organism evidence="3 4">
    <name type="scientific">Wuchereria bancrofti</name>
    <dbReference type="NCBI Taxonomy" id="6293"/>
    <lineage>
        <taxon>Eukaryota</taxon>
        <taxon>Metazoa</taxon>
        <taxon>Ecdysozoa</taxon>
        <taxon>Nematoda</taxon>
        <taxon>Chromadorea</taxon>
        <taxon>Rhabditida</taxon>
        <taxon>Spirurina</taxon>
        <taxon>Spiruromorpha</taxon>
        <taxon>Filarioidea</taxon>
        <taxon>Onchocercidae</taxon>
        <taxon>Wuchereria</taxon>
    </lineage>
</organism>
<evidence type="ECO:0000313" key="3">
    <source>
        <dbReference type="Proteomes" id="UP000093561"/>
    </source>
</evidence>
<evidence type="ECO:0000313" key="4">
    <source>
        <dbReference type="WBParaSite" id="mrna-Wban_10107"/>
    </source>
</evidence>
<sequence>MIMTVLNVRCDNVISGGRATQLILQLLIKLIIMLSKPSDACFGGGSLCCPSSAMHCAHTAPPCSPTGDSCGRNGCGGGGSYLGPPLPAPLGVGAGGAYMQRPVAYVSSGSGPSYGRGSNIGALYQTAQKRPGGNFYAASDKAVADNIAPGYGSGVRGGEGEIVGFTPPANIAPPPPPPPPAELPLPLPKQYAYNNGMMQQEEQLALAASMNQENHVPEGKQNLPGAYEETVSDHEDTQQQQQQQQQLFTDKIDKNGINIGSMVTGDSNNKYDQTESHTSINDGSNFKTNTAYQGDTSAAEIDYGATTALATAMKSSEFTSMESSGLDSKNNAISEVIAGYDRNNGNAIIESRSIETDDSTCNDPVLKTIIESTLKEHRDNLDAARNIESKASKRFGGRFNSIVSDSEFAYVNWYGKRNCQLQFNGRHSLTWED</sequence>